<dbReference type="EMBL" id="PDCK01000044">
    <property type="protein sequence ID" value="PRQ27600.1"/>
    <property type="molecule type" value="Genomic_DNA"/>
</dbReference>
<name>A0A2P6Q088_ROSCH</name>
<comment type="caution">
    <text evidence="1">The sequence shown here is derived from an EMBL/GenBank/DDBJ whole genome shotgun (WGS) entry which is preliminary data.</text>
</comment>
<organism evidence="1 2">
    <name type="scientific">Rosa chinensis</name>
    <name type="common">China rose</name>
    <dbReference type="NCBI Taxonomy" id="74649"/>
    <lineage>
        <taxon>Eukaryota</taxon>
        <taxon>Viridiplantae</taxon>
        <taxon>Streptophyta</taxon>
        <taxon>Embryophyta</taxon>
        <taxon>Tracheophyta</taxon>
        <taxon>Spermatophyta</taxon>
        <taxon>Magnoliopsida</taxon>
        <taxon>eudicotyledons</taxon>
        <taxon>Gunneridae</taxon>
        <taxon>Pentapetalae</taxon>
        <taxon>rosids</taxon>
        <taxon>fabids</taxon>
        <taxon>Rosales</taxon>
        <taxon>Rosaceae</taxon>
        <taxon>Rosoideae</taxon>
        <taxon>Rosoideae incertae sedis</taxon>
        <taxon>Rosa</taxon>
    </lineage>
</organism>
<keyword evidence="2" id="KW-1185">Reference proteome</keyword>
<sequence length="49" mass="5901">MNPNNTSFDYIHSLVYQEPFLSCNLSKNKFMYFKFHDWPLMSSTGRCFL</sequence>
<protein>
    <submittedName>
        <fullName evidence="1">Uncharacterized protein</fullName>
    </submittedName>
</protein>
<dbReference type="AlphaFoldDB" id="A0A2P6Q088"/>
<dbReference type="Proteomes" id="UP000238479">
    <property type="component" value="Chromosome 6"/>
</dbReference>
<accession>A0A2P6Q088</accession>
<proteinExistence type="predicted"/>
<evidence type="ECO:0000313" key="1">
    <source>
        <dbReference type="EMBL" id="PRQ27600.1"/>
    </source>
</evidence>
<reference evidence="1 2" key="1">
    <citation type="journal article" date="2018" name="Nat. Genet.">
        <title>The Rosa genome provides new insights in the design of modern roses.</title>
        <authorList>
            <person name="Bendahmane M."/>
        </authorList>
    </citation>
    <scope>NUCLEOTIDE SEQUENCE [LARGE SCALE GENOMIC DNA]</scope>
    <source>
        <strain evidence="2">cv. Old Blush</strain>
    </source>
</reference>
<evidence type="ECO:0000313" key="2">
    <source>
        <dbReference type="Proteomes" id="UP000238479"/>
    </source>
</evidence>
<gene>
    <name evidence="1" type="ORF">RchiOBHm_Chr6g0306991</name>
</gene>
<dbReference type="Gramene" id="PRQ27600">
    <property type="protein sequence ID" value="PRQ27600"/>
    <property type="gene ID" value="RchiOBHm_Chr6g0306991"/>
</dbReference>